<protein>
    <submittedName>
        <fullName evidence="1">Uncharacterized protein</fullName>
    </submittedName>
</protein>
<proteinExistence type="predicted"/>
<gene>
    <name evidence="1" type="ORF">ucyna2_00400</name>
</gene>
<dbReference type="AlphaFoldDB" id="A0A086CHV7"/>
<evidence type="ECO:0000313" key="2">
    <source>
        <dbReference type="Proteomes" id="UP000028922"/>
    </source>
</evidence>
<evidence type="ECO:0000313" key="1">
    <source>
        <dbReference type="EMBL" id="KFF41771.1"/>
    </source>
</evidence>
<organism evidence="1 2">
    <name type="scientific">Candidatus Atelocyanobacterium thalassa isolate SIO64986</name>
    <dbReference type="NCBI Taxonomy" id="1527444"/>
    <lineage>
        <taxon>Bacteria</taxon>
        <taxon>Bacillati</taxon>
        <taxon>Cyanobacteriota</taxon>
        <taxon>Cyanophyceae</taxon>
        <taxon>Oscillatoriophycideae</taxon>
        <taxon>Chroococcales</taxon>
        <taxon>Aphanothecaceae</taxon>
        <taxon>Candidatus Atelocyanobacterium</taxon>
        <taxon>Candidatus Atelocyanobacterium thalassae</taxon>
    </lineage>
</organism>
<dbReference type="Proteomes" id="UP000028922">
    <property type="component" value="Unassembled WGS sequence"/>
</dbReference>
<sequence length="99" mass="11750">MSGSDVIKTLIIVKSLLKLNILIYQKHYLISVSLKGIKFIYSFIRLRIICRSIRYQIIILFSNYFYYLETINVHLWSIIEIITKFTKSCSIVKEVKQNN</sequence>
<name>A0A086CHV7_9CHRO</name>
<reference evidence="1 2" key="1">
    <citation type="submission" date="2014-08" db="EMBL/GenBank/DDBJ databases">
        <title>Comparative genomics reveals surprising divergence of two closely related strains of uncultivated UCYN-A cyanobacteria.</title>
        <authorList>
            <person name="Bombar D."/>
            <person name="Heller P."/>
            <person name="Sanchez-Baracaldo P."/>
            <person name="Carter B.J."/>
            <person name="Zert J.P."/>
        </authorList>
    </citation>
    <scope>NUCLEOTIDE SEQUENCE [LARGE SCALE GENOMIC DNA]</scope>
</reference>
<comment type="caution">
    <text evidence="1">The sequence shown here is derived from an EMBL/GenBank/DDBJ whole genome shotgun (WGS) entry which is preliminary data.</text>
</comment>
<accession>A0A086CHV7</accession>
<dbReference type="EMBL" id="JPSP01000003">
    <property type="protein sequence ID" value="KFF41771.1"/>
    <property type="molecule type" value="Genomic_DNA"/>
</dbReference>